<accession>A0A9W7EHS3</accession>
<gene>
    <name evidence="2" type="ORF">TL16_g07351</name>
</gene>
<evidence type="ECO:0000313" key="3">
    <source>
        <dbReference type="Proteomes" id="UP001162640"/>
    </source>
</evidence>
<dbReference type="PANTHER" id="PTHR11319">
    <property type="entry name" value="G PROTEIN-COUPLED RECEPTOR-RELATED"/>
    <property type="match status" value="1"/>
</dbReference>
<sequence length="383" mass="42718">MTFNENKQECECQESFVTEDDGKCTCRAGQTLVNGRCEESENGRFKPEENTKSCKVCDKESIHGALETINGTGKTSSASCACGKGKFHDPHHPTHDTPEGVCRDCMDLNLPEGFSCDPVGLTLKALPLKDGYWRSSKQSDNIVKCEIDASCFRASPDENCRSHLLGVCESCASASVSISFYALLTLLGFTTLYLVLRKIIGKEKLTISNVTREITKATSDDKHWSQRLKTKAKILTSFYQIVSKLPTTLTVQYPDVYFGFTTAINSVFKFNAIELISVGCFLPRSMYSFYGSFLVRTLTPVKFSISCGSISPVLFKPMFKFVKKFNEKHIHDAPLKGMGPKVAYSVDLFTKHFKKLAESDVNEAGWKPLEVKDWSGKKKKVKE</sequence>
<dbReference type="Proteomes" id="UP001162640">
    <property type="component" value="Unassembled WGS sequence"/>
</dbReference>
<protein>
    <submittedName>
        <fullName evidence="2">Uncharacterized protein</fullName>
    </submittedName>
</protein>
<keyword evidence="1" id="KW-1133">Transmembrane helix</keyword>
<organism evidence="2 3">
    <name type="scientific">Triparma laevis f. inornata</name>
    <dbReference type="NCBI Taxonomy" id="1714386"/>
    <lineage>
        <taxon>Eukaryota</taxon>
        <taxon>Sar</taxon>
        <taxon>Stramenopiles</taxon>
        <taxon>Ochrophyta</taxon>
        <taxon>Bolidophyceae</taxon>
        <taxon>Parmales</taxon>
        <taxon>Triparmaceae</taxon>
        <taxon>Triparma</taxon>
    </lineage>
</organism>
<proteinExistence type="predicted"/>
<evidence type="ECO:0000313" key="2">
    <source>
        <dbReference type="EMBL" id="GMH77263.1"/>
    </source>
</evidence>
<keyword evidence="1" id="KW-0472">Membrane</keyword>
<keyword evidence="1" id="KW-0812">Transmembrane</keyword>
<name>A0A9W7EHS3_9STRA</name>
<feature type="transmembrane region" description="Helical" evidence="1">
    <location>
        <begin position="178"/>
        <end position="196"/>
    </location>
</feature>
<dbReference type="Gene3D" id="2.10.50.10">
    <property type="entry name" value="Tumor Necrosis Factor Receptor, subunit A, domain 2"/>
    <property type="match status" value="1"/>
</dbReference>
<reference evidence="3" key="1">
    <citation type="journal article" date="2023" name="Commun. Biol.">
        <title>Genome analysis of Parmales, the sister group of diatoms, reveals the evolutionary specialization of diatoms from phago-mixotrophs to photoautotrophs.</title>
        <authorList>
            <person name="Ban H."/>
            <person name="Sato S."/>
            <person name="Yoshikawa S."/>
            <person name="Yamada K."/>
            <person name="Nakamura Y."/>
            <person name="Ichinomiya M."/>
            <person name="Sato N."/>
            <person name="Blanc-Mathieu R."/>
            <person name="Endo H."/>
            <person name="Kuwata A."/>
            <person name="Ogata H."/>
        </authorList>
    </citation>
    <scope>NUCLEOTIDE SEQUENCE [LARGE SCALE GENOMIC DNA]</scope>
</reference>
<dbReference type="PANTHER" id="PTHR11319:SF35">
    <property type="entry name" value="OUTER MEMBRANE PROTEIN PMPC-RELATED"/>
    <property type="match status" value="1"/>
</dbReference>
<dbReference type="AlphaFoldDB" id="A0A9W7EHS3"/>
<evidence type="ECO:0000256" key="1">
    <source>
        <dbReference type="SAM" id="Phobius"/>
    </source>
</evidence>
<comment type="caution">
    <text evidence="2">The sequence shown here is derived from an EMBL/GenBank/DDBJ whole genome shotgun (WGS) entry which is preliminary data.</text>
</comment>
<dbReference type="EMBL" id="BLQM01000231">
    <property type="protein sequence ID" value="GMH77263.1"/>
    <property type="molecule type" value="Genomic_DNA"/>
</dbReference>